<dbReference type="AlphaFoldDB" id="M2ZD52"/>
<organism evidence="2 3">
    <name type="scientific">Pseudocercospora fijiensis (strain CIRAD86)</name>
    <name type="common">Black leaf streak disease fungus</name>
    <name type="synonym">Mycosphaerella fijiensis</name>
    <dbReference type="NCBI Taxonomy" id="383855"/>
    <lineage>
        <taxon>Eukaryota</taxon>
        <taxon>Fungi</taxon>
        <taxon>Dikarya</taxon>
        <taxon>Ascomycota</taxon>
        <taxon>Pezizomycotina</taxon>
        <taxon>Dothideomycetes</taxon>
        <taxon>Dothideomycetidae</taxon>
        <taxon>Mycosphaerellales</taxon>
        <taxon>Mycosphaerellaceae</taxon>
        <taxon>Pseudocercospora</taxon>
    </lineage>
</organism>
<evidence type="ECO:0000313" key="3">
    <source>
        <dbReference type="Proteomes" id="UP000016932"/>
    </source>
</evidence>
<dbReference type="RefSeq" id="XP_007932379.1">
    <property type="nucleotide sequence ID" value="XM_007934188.1"/>
</dbReference>
<protein>
    <submittedName>
        <fullName evidence="2">Uncharacterized protein</fullName>
    </submittedName>
</protein>
<dbReference type="GeneID" id="19335901"/>
<dbReference type="KEGG" id="pfj:MYCFIDRAFT_200827"/>
<proteinExistence type="predicted"/>
<sequence>MPQVQPAEHDVSPIEPPEGCCGSRLDSARLVEVAMLPASADPSTFEDLWDGKRKGSGSGSGSGRGSVVAASQTLFRTVRHQGSKGSAFALKTICYCYRLSMTTYGGTLDCSDGLRWPCHFTKYKLSAAAANDNQRENDAKKKRRLGIRVSKHDLRLEEFFGLA</sequence>
<keyword evidence="3" id="KW-1185">Reference proteome</keyword>
<reference evidence="2 3" key="1">
    <citation type="journal article" date="2012" name="PLoS Pathog.">
        <title>Diverse lifestyles and strategies of plant pathogenesis encoded in the genomes of eighteen Dothideomycetes fungi.</title>
        <authorList>
            <person name="Ohm R.A."/>
            <person name="Feau N."/>
            <person name="Henrissat B."/>
            <person name="Schoch C.L."/>
            <person name="Horwitz B.A."/>
            <person name="Barry K.W."/>
            <person name="Condon B.J."/>
            <person name="Copeland A.C."/>
            <person name="Dhillon B."/>
            <person name="Glaser F."/>
            <person name="Hesse C.N."/>
            <person name="Kosti I."/>
            <person name="LaButti K."/>
            <person name="Lindquist E.A."/>
            <person name="Lucas S."/>
            <person name="Salamov A.A."/>
            <person name="Bradshaw R.E."/>
            <person name="Ciuffetti L."/>
            <person name="Hamelin R.C."/>
            <person name="Kema G.H.J."/>
            <person name="Lawrence C."/>
            <person name="Scott J.A."/>
            <person name="Spatafora J.W."/>
            <person name="Turgeon B.G."/>
            <person name="de Wit P.J.G.M."/>
            <person name="Zhong S."/>
            <person name="Goodwin S.B."/>
            <person name="Grigoriev I.V."/>
        </authorList>
    </citation>
    <scope>NUCLEOTIDE SEQUENCE [LARGE SCALE GENOMIC DNA]</scope>
    <source>
        <strain evidence="2 3">CIRAD86</strain>
    </source>
</reference>
<dbReference type="VEuPathDB" id="FungiDB:MYCFIDRAFT_200827"/>
<dbReference type="Proteomes" id="UP000016932">
    <property type="component" value="Unassembled WGS sequence"/>
</dbReference>
<evidence type="ECO:0000313" key="2">
    <source>
        <dbReference type="EMBL" id="EME77054.1"/>
    </source>
</evidence>
<evidence type="ECO:0000256" key="1">
    <source>
        <dbReference type="SAM" id="MobiDB-lite"/>
    </source>
</evidence>
<name>M2ZD52_PSEFD</name>
<gene>
    <name evidence="2" type="ORF">MYCFIDRAFT_200827</name>
</gene>
<dbReference type="HOGENOM" id="CLU_1627805_0_0_1"/>
<dbReference type="EMBL" id="KB446571">
    <property type="protein sequence ID" value="EME77054.1"/>
    <property type="molecule type" value="Genomic_DNA"/>
</dbReference>
<accession>M2ZD52</accession>
<feature type="region of interest" description="Disordered" evidence="1">
    <location>
        <begin position="46"/>
        <end position="66"/>
    </location>
</feature>